<dbReference type="InterPro" id="IPR033985">
    <property type="entry name" value="SusD-like_N"/>
</dbReference>
<reference evidence="8 11" key="2">
    <citation type="submission" date="2020-08" db="EMBL/GenBank/DDBJ databases">
        <title>Genome public.</title>
        <authorList>
            <person name="Liu C."/>
            <person name="Sun Q."/>
        </authorList>
    </citation>
    <scope>NUCLEOTIDE SEQUENCE [LARGE SCALE GENOMIC DNA]</scope>
    <source>
        <strain evidence="8 11">426_9</strain>
    </source>
</reference>
<dbReference type="Proteomes" id="UP000629596">
    <property type="component" value="Unassembled WGS sequence"/>
</dbReference>
<name>A0A3D8HAK9_9BACT</name>
<dbReference type="GO" id="GO:0009279">
    <property type="term" value="C:cell outer membrane"/>
    <property type="evidence" value="ECO:0007669"/>
    <property type="project" value="UniProtKB-SubCell"/>
</dbReference>
<evidence type="ECO:0000313" key="10">
    <source>
        <dbReference type="Proteomes" id="UP000256321"/>
    </source>
</evidence>
<evidence type="ECO:0000256" key="4">
    <source>
        <dbReference type="ARBA" id="ARBA00023136"/>
    </source>
</evidence>
<keyword evidence="4" id="KW-0472">Membrane</keyword>
<evidence type="ECO:0000313" key="11">
    <source>
        <dbReference type="Proteomes" id="UP000629596"/>
    </source>
</evidence>
<keyword evidence="3" id="KW-0732">Signal</keyword>
<evidence type="ECO:0000313" key="8">
    <source>
        <dbReference type="EMBL" id="MBC8603258.1"/>
    </source>
</evidence>
<reference evidence="9 10" key="1">
    <citation type="submission" date="2018-07" db="EMBL/GenBank/DDBJ databases">
        <title>Parabacteroides acidifaciens nov. sp., isolated from human feces.</title>
        <authorList>
            <person name="Wang Y.J."/>
        </authorList>
    </citation>
    <scope>NUCLEOTIDE SEQUENCE [LARGE SCALE GENOMIC DNA]</scope>
    <source>
        <strain evidence="9 10">426-9</strain>
    </source>
</reference>
<comment type="caution">
    <text evidence="9">The sequence shown here is derived from an EMBL/GenBank/DDBJ whole genome shotgun (WGS) entry which is preliminary data.</text>
</comment>
<comment type="similarity">
    <text evidence="2">Belongs to the SusD family.</text>
</comment>
<evidence type="ECO:0000259" key="6">
    <source>
        <dbReference type="Pfam" id="PF07980"/>
    </source>
</evidence>
<accession>A0A3D8HAK9</accession>
<dbReference type="Gene3D" id="1.25.40.390">
    <property type="match status" value="1"/>
</dbReference>
<proteinExistence type="inferred from homology"/>
<evidence type="ECO:0000259" key="7">
    <source>
        <dbReference type="Pfam" id="PF14322"/>
    </source>
</evidence>
<dbReference type="Proteomes" id="UP000256321">
    <property type="component" value="Unassembled WGS sequence"/>
</dbReference>
<dbReference type="InterPro" id="IPR012944">
    <property type="entry name" value="SusD_RagB_dom"/>
</dbReference>
<comment type="subcellular location">
    <subcellularLocation>
        <location evidence="1">Cell outer membrane</location>
    </subcellularLocation>
</comment>
<evidence type="ECO:0000256" key="1">
    <source>
        <dbReference type="ARBA" id="ARBA00004442"/>
    </source>
</evidence>
<dbReference type="AlphaFoldDB" id="A0A3D8HAK9"/>
<dbReference type="RefSeq" id="WP_115500753.1">
    <property type="nucleotide sequence ID" value="NZ_JACRTI010000051.1"/>
</dbReference>
<dbReference type="Pfam" id="PF14322">
    <property type="entry name" value="SusD-like_3"/>
    <property type="match status" value="1"/>
</dbReference>
<dbReference type="EMBL" id="JACRTI010000051">
    <property type="protein sequence ID" value="MBC8603258.1"/>
    <property type="molecule type" value="Genomic_DNA"/>
</dbReference>
<organism evidence="9 10">
    <name type="scientific">Parabacteroides acidifaciens</name>
    <dbReference type="NCBI Taxonomy" id="2290935"/>
    <lineage>
        <taxon>Bacteria</taxon>
        <taxon>Pseudomonadati</taxon>
        <taxon>Bacteroidota</taxon>
        <taxon>Bacteroidia</taxon>
        <taxon>Bacteroidales</taxon>
        <taxon>Tannerellaceae</taxon>
        <taxon>Parabacteroides</taxon>
    </lineage>
</organism>
<sequence length="564" mass="63839">MKIKDILFASFTASVLMIGNTSCSDSFLNEKMYSSYGTDVADVNAKILGIHYKVGCILGYSGNQGYPGIWQVGTDVGAPGDTQGVENPFYRYAELNSENAGVSYLWTMLYDIINCSNQIITAEEENGDKALVAEAKFFRAWAYNQLVTGWGDVPLVIESATTPRTDYVREAVTEIDKVIEEDLVYAVENLPEVTALAKESRISKDAARQLAGETYLRIGMRDNSYFKKAEDVLTPIIEGGQYKLISGRYGKYTGDPGDYYHDMFRWGNQRRSEGNTEGIWTFEMEYNASVSGGTIDNPQQRRNWVPAFHKLDGMVNADSIGGRGNGRLRLSNYVKYGLFEEEGDIRNSNFNIRRVMWYNKPDFSMEIGLDADGWQVEKDKGIRNITIKTGDQVIPHKGDTLNVFYPHTTKWGGYDVTDDFGYALVKDFPMMRFAETYLLRAEARFRQGNTQGAADDINVLRDRAFQEYRQNNPSAGKVTADMIDINFILDERIRELVGEENRRFTLMRTGELDNRVSMMLNSWNELDNSKKLSGFDANKHTLLPIPLTEIQLNKDAVLEQNPGY</sequence>
<evidence type="ECO:0000256" key="3">
    <source>
        <dbReference type="ARBA" id="ARBA00022729"/>
    </source>
</evidence>
<evidence type="ECO:0000256" key="2">
    <source>
        <dbReference type="ARBA" id="ARBA00006275"/>
    </source>
</evidence>
<dbReference type="InterPro" id="IPR011990">
    <property type="entry name" value="TPR-like_helical_dom_sf"/>
</dbReference>
<dbReference type="EMBL" id="QREV01000051">
    <property type="protein sequence ID" value="RDU48023.1"/>
    <property type="molecule type" value="Genomic_DNA"/>
</dbReference>
<dbReference type="Pfam" id="PF07980">
    <property type="entry name" value="SusD_RagB"/>
    <property type="match status" value="1"/>
</dbReference>
<evidence type="ECO:0000313" key="9">
    <source>
        <dbReference type="EMBL" id="RDU48023.1"/>
    </source>
</evidence>
<gene>
    <name evidence="9" type="ORF">DWU89_16620</name>
    <name evidence="8" type="ORF">H8784_16215</name>
</gene>
<protein>
    <submittedName>
        <fullName evidence="9">RagB/SusD family nutrient uptake outer membrane protein</fullName>
    </submittedName>
</protein>
<keyword evidence="5" id="KW-0998">Cell outer membrane</keyword>
<feature type="domain" description="SusD-like N-terminal" evidence="7">
    <location>
        <begin position="93"/>
        <end position="216"/>
    </location>
</feature>
<dbReference type="SUPFAM" id="SSF48452">
    <property type="entry name" value="TPR-like"/>
    <property type="match status" value="1"/>
</dbReference>
<evidence type="ECO:0000256" key="5">
    <source>
        <dbReference type="ARBA" id="ARBA00023237"/>
    </source>
</evidence>
<feature type="domain" description="RagB/SusD" evidence="6">
    <location>
        <begin position="403"/>
        <end position="564"/>
    </location>
</feature>
<keyword evidence="11" id="KW-1185">Reference proteome</keyword>